<protein>
    <recommendedName>
        <fullName evidence="7">DUF3137 domain-containing protein</fullName>
    </recommendedName>
</protein>
<keyword evidence="2" id="KW-1133">Transmembrane helix</keyword>
<keyword evidence="5" id="KW-1185">Reference proteome</keyword>
<comment type="caution">
    <text evidence="4">The sequence shown here is derived from an EMBL/GenBank/DDBJ whole genome shotgun (WGS) entry which is preliminary data.</text>
</comment>
<name>A0AAW7M4H9_9MICO</name>
<dbReference type="RefSeq" id="WP_301120935.1">
    <property type="nucleotide sequence ID" value="NZ_JAUHPX010000006.1"/>
</dbReference>
<evidence type="ECO:0000313" key="4">
    <source>
        <dbReference type="EMBL" id="MDN4488727.1"/>
    </source>
</evidence>
<sequence length="312" mass="34008">MLRHGARNVLASVAGVAGLLAVLALGLGSGALFVVGLLCGAAAGLWALWEWREARAHGDEHERFALEHGWDHLDRGAPYSLRFARFPFGAGSHQHQEHILRGTYGGMRCATFTHAFEDRVAGRDDRTTPQLFQVTLAELPVNLPWLEIVPENAWHHAAQALGGMDVEVESHAFNQRWRVRAADRRYAHDVVDPRMIERLLDFDVEGCSIRIEGGAVMLWQPGRDGVGSLAKRLGAVTGIARRIPDHVLRSYTDQGLGRPDPNAPLSGPSWAVTPGALTSRRYTGVGVDADGDGIEDWEQRRNGDGGADGASR</sequence>
<dbReference type="Proteomes" id="UP001172737">
    <property type="component" value="Unassembled WGS sequence"/>
</dbReference>
<reference evidence="3 6" key="2">
    <citation type="submission" date="2023-06" db="EMBL/GenBank/DDBJ databases">
        <title>SYSU T0a273.</title>
        <authorList>
            <person name="Gao L."/>
            <person name="Fang B.-Z."/>
            <person name="Li W.-J."/>
        </authorList>
    </citation>
    <scope>NUCLEOTIDE SEQUENCE [LARGE SCALE GENOMIC DNA]</scope>
    <source>
        <strain evidence="3 6">SYSU T0a273</strain>
    </source>
</reference>
<keyword evidence="2" id="KW-0472">Membrane</keyword>
<proteinExistence type="predicted"/>
<gene>
    <name evidence="3" type="ORF">QQ002_07090</name>
    <name evidence="4" type="ORF">QQX10_11170</name>
</gene>
<dbReference type="Proteomes" id="UP001172756">
    <property type="component" value="Unassembled WGS sequence"/>
</dbReference>
<organism evidence="4 5">
    <name type="scientific">Demequina lignilytica</name>
    <dbReference type="NCBI Taxonomy" id="3051663"/>
    <lineage>
        <taxon>Bacteria</taxon>
        <taxon>Bacillati</taxon>
        <taxon>Actinomycetota</taxon>
        <taxon>Actinomycetes</taxon>
        <taxon>Micrococcales</taxon>
        <taxon>Demequinaceae</taxon>
        <taxon>Demequina</taxon>
    </lineage>
</organism>
<evidence type="ECO:0000256" key="2">
    <source>
        <dbReference type="SAM" id="Phobius"/>
    </source>
</evidence>
<keyword evidence="2" id="KW-0812">Transmembrane</keyword>
<dbReference type="EMBL" id="JAUHQB010000004">
    <property type="protein sequence ID" value="MDN4483300.1"/>
    <property type="molecule type" value="Genomic_DNA"/>
</dbReference>
<accession>A0AAW7M4H9</accession>
<evidence type="ECO:0000313" key="3">
    <source>
        <dbReference type="EMBL" id="MDN4483300.1"/>
    </source>
</evidence>
<evidence type="ECO:0000313" key="5">
    <source>
        <dbReference type="Proteomes" id="UP001172737"/>
    </source>
</evidence>
<evidence type="ECO:0000256" key="1">
    <source>
        <dbReference type="SAM" id="MobiDB-lite"/>
    </source>
</evidence>
<feature type="transmembrane region" description="Helical" evidence="2">
    <location>
        <begin position="7"/>
        <end position="25"/>
    </location>
</feature>
<dbReference type="AlphaFoldDB" id="A0AAW7M4H9"/>
<evidence type="ECO:0008006" key="7">
    <source>
        <dbReference type="Google" id="ProtNLM"/>
    </source>
</evidence>
<feature type="region of interest" description="Disordered" evidence="1">
    <location>
        <begin position="283"/>
        <end position="312"/>
    </location>
</feature>
<reference evidence="4" key="1">
    <citation type="submission" date="2023-06" db="EMBL/GenBank/DDBJ databases">
        <title>Sysu t00039.</title>
        <authorList>
            <person name="Gao L."/>
            <person name="Fang B.-Z."/>
            <person name="Li W.-J."/>
        </authorList>
    </citation>
    <scope>NUCLEOTIDE SEQUENCE</scope>
    <source>
        <strain evidence="4">SYSU T00039</strain>
    </source>
</reference>
<evidence type="ECO:0000313" key="6">
    <source>
        <dbReference type="Proteomes" id="UP001172756"/>
    </source>
</evidence>
<dbReference type="EMBL" id="JAUHPX010000006">
    <property type="protein sequence ID" value="MDN4488727.1"/>
    <property type="molecule type" value="Genomic_DNA"/>
</dbReference>